<dbReference type="Pfam" id="PF05973">
    <property type="entry name" value="Gp49"/>
    <property type="match status" value="1"/>
</dbReference>
<gene>
    <name evidence="1" type="ORF">CINF_a0002</name>
</gene>
<evidence type="ECO:0000313" key="2">
    <source>
        <dbReference type="Proteomes" id="UP000509414"/>
    </source>
</evidence>
<geneLocation type="plasmid" evidence="1 2">
    <name>unnamed</name>
</geneLocation>
<name>A0A7H9CNB5_9BACT</name>
<organism evidence="1 2">
    <name type="scientific">Candidatus Campylobacter infans</name>
    <dbReference type="NCBI Taxonomy" id="2561898"/>
    <lineage>
        <taxon>Bacteria</taxon>
        <taxon>Pseudomonadati</taxon>
        <taxon>Campylobacterota</taxon>
        <taxon>Epsilonproteobacteria</taxon>
        <taxon>Campylobacterales</taxon>
        <taxon>Campylobacteraceae</taxon>
        <taxon>Campylobacter</taxon>
    </lineage>
</organism>
<keyword evidence="2" id="KW-1185">Reference proteome</keyword>
<evidence type="ECO:0000313" key="1">
    <source>
        <dbReference type="EMBL" id="QLI06229.1"/>
    </source>
</evidence>
<dbReference type="KEGG" id="cinf:CINF_a0002"/>
<accession>A0A7H9CNB5</accession>
<dbReference type="Proteomes" id="UP000509414">
    <property type="component" value="Plasmid unnamed"/>
</dbReference>
<reference evidence="1 2" key="1">
    <citation type="submission" date="2020-02" db="EMBL/GenBank/DDBJ databases">
        <title>Complete genome sequence of the novel Campylobacter species Candidatus Campylobacter infans.</title>
        <authorList>
            <person name="Duim B."/>
            <person name="Zomer A."/>
            <person name="van der Graaf L."/>
            <person name="Wagenaar J."/>
        </authorList>
    </citation>
    <scope>NUCLEOTIDE SEQUENCE [LARGE SCALE GENOMIC DNA]</scope>
    <source>
        <strain evidence="1 2">19S00001</strain>
        <plasmid evidence="1 2">unnamed</plasmid>
    </source>
</reference>
<proteinExistence type="predicted"/>
<dbReference type="RefSeq" id="WP_179975979.1">
    <property type="nucleotide sequence ID" value="NZ_CP049076.1"/>
</dbReference>
<dbReference type="InterPro" id="IPR009241">
    <property type="entry name" value="HigB-like"/>
</dbReference>
<sequence length="111" mass="12700">MKKIQAKFYQNTNGKEPVKEWLLELSKDDRIIIGKDIAVVEYGFPIGMPVCRSLGGSFYEVRSNISSNRIARVIFTIKGDFMILLHGFIKKTQKTPLNELNLAKLRAKEIQ</sequence>
<keyword evidence="1" id="KW-0614">Plasmid</keyword>
<protein>
    <submittedName>
        <fullName evidence="1">Toxin-antitoxin system, toxin component, RelE/ParE family</fullName>
    </submittedName>
</protein>
<dbReference type="EMBL" id="CP049076">
    <property type="protein sequence ID" value="QLI06229.1"/>
    <property type="molecule type" value="Genomic_DNA"/>
</dbReference>
<dbReference type="AlphaFoldDB" id="A0A7H9CNB5"/>